<reference evidence="1" key="1">
    <citation type="submission" date="2021-01" db="EMBL/GenBank/DDBJ databases">
        <title>Marivirga aurantiaca sp. nov., isolated from intertidal surface sediments.</title>
        <authorList>
            <person name="Zhang M."/>
        </authorList>
    </citation>
    <scope>NUCLEOTIDE SEQUENCE</scope>
    <source>
        <strain evidence="1">S37H4</strain>
    </source>
</reference>
<protein>
    <submittedName>
        <fullName evidence="1">DUF4440 domain-containing protein</fullName>
    </submittedName>
</protein>
<evidence type="ECO:0000313" key="2">
    <source>
        <dbReference type="Proteomes" id="UP000611723"/>
    </source>
</evidence>
<gene>
    <name evidence="1" type="ORF">JKA74_16865</name>
</gene>
<dbReference type="Proteomes" id="UP000611723">
    <property type="component" value="Unassembled WGS sequence"/>
</dbReference>
<dbReference type="InterPro" id="IPR032710">
    <property type="entry name" value="NTF2-like_dom_sf"/>
</dbReference>
<dbReference type="Gene3D" id="3.10.450.50">
    <property type="match status" value="1"/>
</dbReference>
<keyword evidence="2" id="KW-1185">Reference proteome</keyword>
<name>A0A934X1R6_9BACT</name>
<sequence>MEPLKNQKPRSPEDIPDTFVTAWNDRDTYELIDLFDESAELENVEGLWRHKNKEFFSAYDNGLKFNFKEVRLSVKNVSTKYITDTIAEVKAQLYLDSHPSAKNKIQRKDMVFNFVVQKSGDDWQCISLHTN</sequence>
<evidence type="ECO:0000313" key="1">
    <source>
        <dbReference type="EMBL" id="MBK6266720.1"/>
    </source>
</evidence>
<organism evidence="1 2">
    <name type="scientific">Marivirga aurantiaca</name>
    <dbReference type="NCBI Taxonomy" id="2802615"/>
    <lineage>
        <taxon>Bacteria</taxon>
        <taxon>Pseudomonadati</taxon>
        <taxon>Bacteroidota</taxon>
        <taxon>Cytophagia</taxon>
        <taxon>Cytophagales</taxon>
        <taxon>Marivirgaceae</taxon>
        <taxon>Marivirga</taxon>
    </lineage>
</organism>
<dbReference type="AlphaFoldDB" id="A0A934X1R6"/>
<proteinExistence type="predicted"/>
<dbReference type="SUPFAM" id="SSF54427">
    <property type="entry name" value="NTF2-like"/>
    <property type="match status" value="1"/>
</dbReference>
<dbReference type="RefSeq" id="WP_201432407.1">
    <property type="nucleotide sequence ID" value="NZ_JAEQBW010000010.1"/>
</dbReference>
<comment type="caution">
    <text evidence="1">The sequence shown here is derived from an EMBL/GenBank/DDBJ whole genome shotgun (WGS) entry which is preliminary data.</text>
</comment>
<dbReference type="EMBL" id="JAEQBW010000010">
    <property type="protein sequence ID" value="MBK6266720.1"/>
    <property type="molecule type" value="Genomic_DNA"/>
</dbReference>
<accession>A0A934X1R6</accession>